<name>G0P7N6_CAEBE</name>
<dbReference type="AlphaFoldDB" id="G0P7N6"/>
<dbReference type="FunCoup" id="G0P7N6">
    <property type="interactions" value="1699"/>
</dbReference>
<proteinExistence type="predicted"/>
<reference evidence="2" key="1">
    <citation type="submission" date="2011-07" db="EMBL/GenBank/DDBJ databases">
        <authorList>
            <consortium name="Caenorhabditis brenneri Sequencing and Analysis Consortium"/>
            <person name="Wilson R.K."/>
        </authorList>
    </citation>
    <scope>NUCLEOTIDE SEQUENCE [LARGE SCALE GENOMIC DNA]</scope>
    <source>
        <strain evidence="2">PB2801</strain>
    </source>
</reference>
<accession>G0P7N6</accession>
<evidence type="ECO:0000313" key="1">
    <source>
        <dbReference type="EMBL" id="EGT47276.1"/>
    </source>
</evidence>
<protein>
    <submittedName>
        <fullName evidence="1">Uncharacterized protein</fullName>
    </submittedName>
</protein>
<dbReference type="Proteomes" id="UP000008068">
    <property type="component" value="Unassembled WGS sequence"/>
</dbReference>
<dbReference type="OrthoDB" id="5874429at2759"/>
<dbReference type="STRING" id="135651.G0P7N6"/>
<sequence length="531" mass="61615">MNNENVFDDGMEYGLPDMVIPKYPFQSYSSFNSQTNEISNGMEGMITAMEGMDPYPDNMMGIIPEEQEMEVVGMVPVLGNNQVDVYEEINPEKIQYDFIVDNRTLNAINTGDEKNFEEFEEPKFYVRTLYVARPPIKNQYLQIQYDFIVDNRTLNAINTGDEKNFEEFEEPKFYDLDNAVFDNPQQQQQYDHNVIYEEYQPDTKEAFAGYLYQQPSAQVYRMETQSQQVHQQYMFNEQKLQHPEEINYPTSPASTLYSSCQSPDNSIDSYFRPDNNANAEVICSPRSRKYSTTSSNGGKRIIGKVALEKEKKPYRSRMTKVEMEALTLEEKEARKKNQNRVNAKNCVSRKNGQKENMKTMLPTLEQNLKIVMDNNTNHEQNLLDIYEKVIYPEYENNSPFGDAQRFVEQLDYAKTEASEKVRVDNNGQLYELEKKSDEAAQKFREVEADRGNPNIPQNTYASRKSRAKTAKELAEFTYKSKFLEVQIGEARAMGAVLENFTKSINPVLEDLHVKLLPVKIVYHGFKQFEPS</sequence>
<dbReference type="HOGENOM" id="CLU_570164_0_0_1"/>
<organism evidence="2">
    <name type="scientific">Caenorhabditis brenneri</name>
    <name type="common">Nematode worm</name>
    <dbReference type="NCBI Taxonomy" id="135651"/>
    <lineage>
        <taxon>Eukaryota</taxon>
        <taxon>Metazoa</taxon>
        <taxon>Ecdysozoa</taxon>
        <taxon>Nematoda</taxon>
        <taxon>Chromadorea</taxon>
        <taxon>Rhabditida</taxon>
        <taxon>Rhabditina</taxon>
        <taxon>Rhabditomorpha</taxon>
        <taxon>Rhabditoidea</taxon>
        <taxon>Rhabditidae</taxon>
        <taxon>Peloderinae</taxon>
        <taxon>Caenorhabditis</taxon>
    </lineage>
</organism>
<evidence type="ECO:0000313" key="2">
    <source>
        <dbReference type="Proteomes" id="UP000008068"/>
    </source>
</evidence>
<gene>
    <name evidence="1" type="ORF">CAEBREN_32170</name>
</gene>
<dbReference type="EMBL" id="GL380117">
    <property type="protein sequence ID" value="EGT47276.1"/>
    <property type="molecule type" value="Genomic_DNA"/>
</dbReference>
<keyword evidence="2" id="KW-1185">Reference proteome</keyword>
<dbReference type="InParanoid" id="G0P7N6"/>
<dbReference type="eggNOG" id="ENOG502THZP">
    <property type="taxonomic scope" value="Eukaryota"/>
</dbReference>